<evidence type="ECO:0008006" key="3">
    <source>
        <dbReference type="Google" id="ProtNLM"/>
    </source>
</evidence>
<reference evidence="1 2" key="1">
    <citation type="submission" date="2020-03" db="EMBL/GenBank/DDBJ databases">
        <title>Roseomonas selenitidurans sp. nov. isolated from soil.</title>
        <authorList>
            <person name="Liu H."/>
        </authorList>
    </citation>
    <scope>NUCLEOTIDE SEQUENCE [LARGE SCALE GENOMIC DNA]</scope>
    <source>
        <strain evidence="1 2">JCM 15073</strain>
    </source>
</reference>
<dbReference type="EMBL" id="JAAVTX010000001">
    <property type="protein sequence ID" value="NKE43587.1"/>
    <property type="molecule type" value="Genomic_DNA"/>
</dbReference>
<name>A0ABX1EU63_9PROT</name>
<evidence type="ECO:0000313" key="2">
    <source>
        <dbReference type="Proteomes" id="UP000765160"/>
    </source>
</evidence>
<sequence length="153" mass="17040">MTATDFAIAWDAEGSQGDWLLASHGQLVTAPALETAVMISLFSDARASEDDRLPPGDTDRRGWWGNALGDDPIGSRLWLLRRSKRLPETLRRAEDYIREALAWLIEEQLAQRVEVAASWLSSTRMGATITIHQAGQAGERRAVLRADWAWQGI</sequence>
<gene>
    <name evidence="1" type="ORF">HB662_02280</name>
</gene>
<proteinExistence type="predicted"/>
<evidence type="ECO:0000313" key="1">
    <source>
        <dbReference type="EMBL" id="NKE43587.1"/>
    </source>
</evidence>
<dbReference type="RefSeq" id="WP_168046709.1">
    <property type="nucleotide sequence ID" value="NZ_JAATJR010000001.1"/>
</dbReference>
<comment type="caution">
    <text evidence="1">The sequence shown here is derived from an EMBL/GenBank/DDBJ whole genome shotgun (WGS) entry which is preliminary data.</text>
</comment>
<protein>
    <recommendedName>
        <fullName evidence="3">Mu-like prophage protein gp46</fullName>
    </recommendedName>
</protein>
<accession>A0ABX1EU63</accession>
<keyword evidence="2" id="KW-1185">Reference proteome</keyword>
<dbReference type="Proteomes" id="UP000765160">
    <property type="component" value="Unassembled WGS sequence"/>
</dbReference>
<organism evidence="1 2">
    <name type="scientific">Falsiroseomonas frigidaquae</name>
    <dbReference type="NCBI Taxonomy" id="487318"/>
    <lineage>
        <taxon>Bacteria</taxon>
        <taxon>Pseudomonadati</taxon>
        <taxon>Pseudomonadota</taxon>
        <taxon>Alphaproteobacteria</taxon>
        <taxon>Acetobacterales</taxon>
        <taxon>Roseomonadaceae</taxon>
        <taxon>Falsiroseomonas</taxon>
    </lineage>
</organism>
<dbReference type="Pfam" id="PF07409">
    <property type="entry name" value="GP46"/>
    <property type="match status" value="1"/>
</dbReference>
<dbReference type="InterPro" id="IPR010877">
    <property type="entry name" value="Phage_Mu_Gp46"/>
</dbReference>